<dbReference type="OrthoDB" id="826795at2"/>
<gene>
    <name evidence="1" type="ORF">SAMN03080598_02698</name>
</gene>
<organism evidence="1 2">
    <name type="scientific">Algoriphagus boritolerans DSM 17298 = JCM 18970</name>
    <dbReference type="NCBI Taxonomy" id="1120964"/>
    <lineage>
        <taxon>Bacteria</taxon>
        <taxon>Pseudomonadati</taxon>
        <taxon>Bacteroidota</taxon>
        <taxon>Cytophagia</taxon>
        <taxon>Cytophagales</taxon>
        <taxon>Cyclobacteriaceae</taxon>
        <taxon>Algoriphagus</taxon>
    </lineage>
</organism>
<dbReference type="EMBL" id="FNVR01000015">
    <property type="protein sequence ID" value="SEG15598.1"/>
    <property type="molecule type" value="Genomic_DNA"/>
</dbReference>
<dbReference type="AlphaFoldDB" id="A0A1H5XVA9"/>
<evidence type="ECO:0000313" key="1">
    <source>
        <dbReference type="EMBL" id="SEG15598.1"/>
    </source>
</evidence>
<evidence type="ECO:0000313" key="2">
    <source>
        <dbReference type="Proteomes" id="UP000236736"/>
    </source>
</evidence>
<keyword evidence="2" id="KW-1185">Reference proteome</keyword>
<protein>
    <submittedName>
        <fullName evidence="1">Uncharacterized protein</fullName>
    </submittedName>
</protein>
<dbReference type="RefSeq" id="WP_103925341.1">
    <property type="nucleotide sequence ID" value="NZ_FNVR01000015.1"/>
</dbReference>
<sequence length="62" mass="6839">MHLELTTYYSFKVASLVTGIAVDFSYALNLGPLRGLLINLFEGKVGLTGVDRIYPLKPKNPI</sequence>
<accession>A0A1H5XVA9</accession>
<reference evidence="2" key="1">
    <citation type="submission" date="2016-10" db="EMBL/GenBank/DDBJ databases">
        <authorList>
            <person name="Varghese N."/>
            <person name="Submissions S."/>
        </authorList>
    </citation>
    <scope>NUCLEOTIDE SEQUENCE [LARGE SCALE GENOMIC DNA]</scope>
    <source>
        <strain evidence="2">DSM 17298</strain>
    </source>
</reference>
<proteinExistence type="predicted"/>
<name>A0A1H5XVA9_9BACT</name>
<dbReference type="Proteomes" id="UP000236736">
    <property type="component" value="Unassembled WGS sequence"/>
</dbReference>